<dbReference type="Proteomes" id="UP000748756">
    <property type="component" value="Unassembled WGS sequence"/>
</dbReference>
<dbReference type="EMBL" id="JAAAUQ010000646">
    <property type="protein sequence ID" value="KAF9148524.1"/>
    <property type="molecule type" value="Genomic_DNA"/>
</dbReference>
<accession>A0A9P5RV07</accession>
<dbReference type="InterPro" id="IPR036388">
    <property type="entry name" value="WH-like_DNA-bd_sf"/>
</dbReference>
<reference evidence="1" key="1">
    <citation type="journal article" date="2020" name="Fungal Divers.">
        <title>Resolving the Mortierellaceae phylogeny through synthesis of multi-gene phylogenetics and phylogenomics.</title>
        <authorList>
            <person name="Vandepol N."/>
            <person name="Liber J."/>
            <person name="Desiro A."/>
            <person name="Na H."/>
            <person name="Kennedy M."/>
            <person name="Barry K."/>
            <person name="Grigoriev I.V."/>
            <person name="Miller A.N."/>
            <person name="O'Donnell K."/>
            <person name="Stajich J.E."/>
            <person name="Bonito G."/>
        </authorList>
    </citation>
    <scope>NUCLEOTIDE SEQUENCE</scope>
    <source>
        <strain evidence="1">NRRL 6426</strain>
    </source>
</reference>
<dbReference type="SUPFAM" id="SSF46689">
    <property type="entry name" value="Homeodomain-like"/>
    <property type="match status" value="1"/>
</dbReference>
<dbReference type="Gene3D" id="1.10.10.10">
    <property type="entry name" value="Winged helix-like DNA-binding domain superfamily/Winged helix DNA-binding domain"/>
    <property type="match status" value="1"/>
</dbReference>
<organism evidence="1 2">
    <name type="scientific">Linnemannia schmuckeri</name>
    <dbReference type="NCBI Taxonomy" id="64567"/>
    <lineage>
        <taxon>Eukaryota</taxon>
        <taxon>Fungi</taxon>
        <taxon>Fungi incertae sedis</taxon>
        <taxon>Mucoromycota</taxon>
        <taxon>Mortierellomycotina</taxon>
        <taxon>Mortierellomycetes</taxon>
        <taxon>Mortierellales</taxon>
        <taxon>Mortierellaceae</taxon>
        <taxon>Linnemannia</taxon>
    </lineage>
</organism>
<feature type="non-terminal residue" evidence="1">
    <location>
        <position position="160"/>
    </location>
</feature>
<protein>
    <submittedName>
        <fullName evidence="1">Uncharacterized protein</fullName>
    </submittedName>
</protein>
<evidence type="ECO:0000313" key="1">
    <source>
        <dbReference type="EMBL" id="KAF9148524.1"/>
    </source>
</evidence>
<evidence type="ECO:0000313" key="2">
    <source>
        <dbReference type="Proteomes" id="UP000748756"/>
    </source>
</evidence>
<dbReference type="AlphaFoldDB" id="A0A9P5RV07"/>
<proteinExistence type="predicted"/>
<name>A0A9P5RV07_9FUNG</name>
<comment type="caution">
    <text evidence="1">The sequence shown here is derived from an EMBL/GenBank/DDBJ whole genome shotgun (WGS) entry which is preliminary data.</text>
</comment>
<sequence>MKRNNSSPQPHLNKKQRRISNRDRLNIIESITDEVHTIGETAERFKLPESTVRSIYKTFERNGRIVQLPRGGNRHPRLEQEHLNWIKDRLLEEPDLSISDLHAELNKKFRLLPPVSRNTIQNAVDKRIAYTLKLVHPELEDYNSNACREQRKLWADEVWE</sequence>
<dbReference type="OrthoDB" id="2335953at2759"/>
<gene>
    <name evidence="1" type="ORF">BG015_009730</name>
</gene>
<dbReference type="InterPro" id="IPR009057">
    <property type="entry name" value="Homeodomain-like_sf"/>
</dbReference>
<keyword evidence="2" id="KW-1185">Reference proteome</keyword>